<comment type="function">
    <text evidence="9">Component of the multi-pass translocon (MPT) complex that mediates insertion of multi-pass membrane proteins into the lipid bilayer of membranes. The MPT complex takes over after the SEC61 complex: following membrane insertion of the first few transmembrane segments of proteins by the SEC61 complex, the MPT complex occludes the lateral gate of the SEC61 complex to promote insertion of subsequent transmembrane regions.</text>
</comment>
<dbReference type="Pfam" id="PF22904">
    <property type="entry name" value="NOMO1-like_2nd"/>
    <property type="match status" value="1"/>
</dbReference>
<evidence type="ECO:0000256" key="11">
    <source>
        <dbReference type="SAM" id="SignalP"/>
    </source>
</evidence>
<dbReference type="InterPro" id="IPR013783">
    <property type="entry name" value="Ig-like_fold"/>
</dbReference>
<evidence type="ECO:0000259" key="15">
    <source>
        <dbReference type="Pfam" id="PF23141"/>
    </source>
</evidence>
<keyword evidence="4 11" id="KW-0732">Signal</keyword>
<dbReference type="Proteomes" id="UP000069272">
    <property type="component" value="Chromosome 3L"/>
</dbReference>
<feature type="compositionally biased region" description="Acidic residues" evidence="10">
    <location>
        <begin position="332"/>
        <end position="341"/>
    </location>
</feature>
<evidence type="ECO:0000256" key="8">
    <source>
        <dbReference type="ARBA" id="ARBA00023180"/>
    </source>
</evidence>
<dbReference type="SUPFAM" id="SSF49478">
    <property type="entry name" value="Cna protein B-type domain"/>
    <property type="match status" value="3"/>
</dbReference>
<feature type="domain" description="NOMO seventh transthyretin-like" evidence="15">
    <location>
        <begin position="1553"/>
        <end position="1630"/>
    </location>
</feature>
<protein>
    <submittedName>
        <fullName evidence="18">Uncharacterized protein</fullName>
    </submittedName>
</protein>
<dbReference type="Pfam" id="PF22902">
    <property type="entry name" value="NOMO1-like_9th"/>
    <property type="match status" value="1"/>
</dbReference>
<dbReference type="GO" id="GO:0017128">
    <property type="term" value="F:phospholipid scramblase activity"/>
    <property type="evidence" value="ECO:0007669"/>
    <property type="project" value="InterPro"/>
</dbReference>
<feature type="compositionally biased region" description="Basic and acidic residues" evidence="10">
    <location>
        <begin position="296"/>
        <end position="331"/>
    </location>
</feature>
<dbReference type="FunFam" id="2.60.40.1120:FF:000001">
    <property type="entry name" value="Nodal modulator 1"/>
    <property type="match status" value="1"/>
</dbReference>
<evidence type="ECO:0000256" key="2">
    <source>
        <dbReference type="ARBA" id="ARBA00005350"/>
    </source>
</evidence>
<dbReference type="InterPro" id="IPR055075">
    <property type="entry name" value="NOMO-like_N"/>
</dbReference>
<evidence type="ECO:0000256" key="5">
    <source>
        <dbReference type="ARBA" id="ARBA00022824"/>
    </source>
</evidence>
<comment type="similarity">
    <text evidence="2">Belongs to the phospholipid scramblase family.</text>
</comment>
<evidence type="ECO:0000256" key="4">
    <source>
        <dbReference type="ARBA" id="ARBA00022729"/>
    </source>
</evidence>
<accession>A0A182FHL5</accession>
<dbReference type="Gene3D" id="2.60.40.1120">
    <property type="entry name" value="Carboxypeptidase-like, regulatory domain"/>
    <property type="match status" value="1"/>
</dbReference>
<evidence type="ECO:0000259" key="17">
    <source>
        <dbReference type="Pfam" id="PF23194"/>
    </source>
</evidence>
<evidence type="ECO:0000313" key="18">
    <source>
        <dbReference type="EnsemblMetazoa" id="AALB006008-PA"/>
    </source>
</evidence>
<evidence type="ECO:0000313" key="19">
    <source>
        <dbReference type="Proteomes" id="UP000069272"/>
    </source>
</evidence>
<feature type="region of interest" description="Disordered" evidence="10">
    <location>
        <begin position="224"/>
        <end position="361"/>
    </location>
</feature>
<dbReference type="InterPro" id="IPR005552">
    <property type="entry name" value="Scramblase"/>
</dbReference>
<keyword evidence="7" id="KW-0472">Membrane</keyword>
<dbReference type="Gene3D" id="2.60.40.10">
    <property type="entry name" value="Immunoglobulins"/>
    <property type="match status" value="1"/>
</dbReference>
<comment type="subcellular location">
    <subcellularLocation>
        <location evidence="1">Endoplasmic reticulum membrane</location>
        <topology evidence="1">Single-pass type I membrane protein</topology>
    </subcellularLocation>
</comment>
<dbReference type="InterPro" id="IPR055073">
    <property type="entry name" value="NOMO1-like_9th"/>
</dbReference>
<evidence type="ECO:0000259" key="16">
    <source>
        <dbReference type="Pfam" id="PF23192"/>
    </source>
</evidence>
<feature type="domain" description="NOMO-like ninth beta-sandwich" evidence="13">
    <location>
        <begin position="1727"/>
        <end position="1800"/>
    </location>
</feature>
<dbReference type="InterPro" id="IPR055074">
    <property type="entry name" value="NOMO1-3_2nd"/>
</dbReference>
<feature type="domain" description="NOMO-like N-terminal beta-sandwich" evidence="12">
    <location>
        <begin position="1001"/>
        <end position="1086"/>
    </location>
</feature>
<keyword evidence="8" id="KW-0325">Glycoprotein</keyword>
<feature type="signal peptide" evidence="11">
    <location>
        <begin position="1"/>
        <end position="20"/>
    </location>
</feature>
<dbReference type="GO" id="GO:0030246">
    <property type="term" value="F:carbohydrate binding"/>
    <property type="evidence" value="ECO:0007669"/>
    <property type="project" value="InterPro"/>
</dbReference>
<name>A0A182FHL5_ANOAL</name>
<dbReference type="Pfam" id="PF13620">
    <property type="entry name" value="CarboxypepD_reg"/>
    <property type="match status" value="1"/>
</dbReference>
<dbReference type="PANTHER" id="PTHR23303">
    <property type="entry name" value="CARBOXYPEPTIDASE REGULATORY REGION-CONTAINING"/>
    <property type="match status" value="1"/>
</dbReference>
<dbReference type="Pfam" id="PF23194">
    <property type="entry name" value="NOMO_5th"/>
    <property type="match status" value="1"/>
</dbReference>
<proteinExistence type="inferred from homology"/>
<dbReference type="VEuPathDB" id="VectorBase:AALB20_030215"/>
<evidence type="ECO:0000256" key="7">
    <source>
        <dbReference type="ARBA" id="ARBA00023136"/>
    </source>
</evidence>
<dbReference type="VEuPathDB" id="VectorBase:AALB20_027479"/>
<sequence length="2181" mass="243066">MARLTLHSVLILGTILTVLGSQHSPYSLQTAIDALHRREAQMALREEAAADQLDDESYWMEPTEEQQQFRPNRQRLNRILANYLRREEDPEEAYDPYDLDARKRSVFRERDELASYPTVFREREMEKSYPRPDLSSDFLKEVDRQATAERDEDFQERLQRLWNKYQQEENEIEQELFEDELLGYEKRQGFPMSQSEPAPQLYGPPMEERKRTLPILPWLPATRRKRFPVAKRSAKPDAIPSGTDEKVAKDLQALFGTPMEQKRKRSSEPSSGPVGTVASVAAPTPSVAVTTTTVKSKRDSSDEHHEHSSEEADDEHDHDHDHDHDHEHDHEDSSEENDGDDDDKKKRSVRKRSNLEVVKEDQILPGDIGEFKTKKSIQWNKYFGMDRRKKDGHDGAHSAYPLSFYKTYDQDRKKKTIDQEKLDSMDRKLKSIEDIILDQTVKYTGDHEAGLVEPDELQKLKDKVVARLATAYSIEKMRHTLEKLKESVNGEPNVKANEVELDLQREEKAKRVAVKKEKAEYDHNQHSMESNDKVAHEEVENNLEDAEDDKKKKKRTQKRYQEVFRGFEEPDGDDDFNRGLVVETTECPLLDAFERRCRGVDVLSGDIYQELLPACGAHQLCYLCGVSPKVCDLQYLSEAENICENQADCQSTARSILMILRGFPGPQLGPRETHPSQQQQQQQPEFIGPDTPSFDLSWDYNYDSTLAATPNNVPPVVHSGENPIITAQPQSHISQRDGVSLRIFSPQADPIRSVNSPFLTPFSPRAGLDFLYGLASVFIQQSYELNDLLSGVASDNRFTIRGPSNEALYGALETSDPKDRFWGSLRPFQLSLVDRSHQEVLLFKKTLGCGVFCCFCKNQFQEVWANPGELIGCIQQDYGLFSQEIVVLNSDINTMFRIPIPFVNAIRMPKETHFRIMDRDLMSQKGTITRAWNVNTASYTNNIYYSDPNMDVKFKSLFIAAAFLLISNMKLSVTWRLSVPVVLIVVLLAEFSSANEVLGCGGFVKNVNSELDSSKVEVGLYTPQGSLKIKTECSPSNGYFFIPVYDKGDYVLKVIPPPGWSFEPEQVAIKFDGQTDLCSQGRDVNFLFKGFGITGRVEFYGASNTGARGVKVELVAEDGNKIGQTTTTANGVFSFTPIKPGRYVVKAQHQKWHFAQPEYKVTVATGNTEIPSGSLVVSGFDVEGAVFSDGQPFANVGFLLYSAKNQKTLVKCSTESIPAIANTGNQAYESSALCYTTPNKNSGAYLFAGVSRGKYLIRPHFGDSKIKFHIRPEELEIEIGSEAVRLRDNFEVTGFSVSGRVLRSPNGASVANARVKLNGREVAVTGKDGSYTLHNIQSGTYTIQLLADDLQFKDHIVKVSLTNPSLPDVLVSGFKVCGQVVSKKAHRVAIAKKASTMMVEVTSSEGTGEWCTFLENGQYTVQVLTGDEERASGIQFFPLTQSIEVNYAPVDGIVFSQLRATVTGEVRCLADGKRECGDLAVTLQALDGNGNAVGQSVKASVGEAGKYSFQNVLPGSYEVSVPSGKLCWQSNTVKINIKSSKEAVPAFVQTGYIVSVIASHGASMSYRWKGSGEEGGAAKEEEIVLTAGMNMFCVKRAGPYSMRFGGCHQFEKSTPTGFTTSDSAPIAVNARSHRNVVKLIAEEQETYRVKVLKEGGSVSETVEFELTGARDDSPSGGYIYWKEFFLEQGERITLVPQSDIMLFSPEQLEVTGGNDCADVGRKLRATKGLLINGRTNPPIKEATITLTFPQNMELTPQITTTDERGEFRFGPIDPTLVVELAAEKESYVFSAYDRATNTFAGHKLCEIIVTVKDDAGNRLPGVLLSLSGAESYRKNLVTGDDGTIKFHSLSPSEYYLRAMMKEYEFRPNSKLIDVQEGATVQEELVGTRTQFSIFGSITSLNGEPFPNVVVEAATNEKCGNVLEEATSEFNGQYRIRGLTPGCQYQVRVRTGTGPSATVDRSIPRERVVDIGKADTRDVNLIAISPLAFVDVTVRVVASELDYYKTLKIALYRKGSESPVHTQRIESPLNMKLKVNPGIMVFFPRIPFDGKSYHIELTSTLSDKSYRYNLASVPFVANTSSFYAEMQFAPVMRTGDGDLNQSSLSAIVMIAIIGFVFFKQELAFELLEMAGSKLGTVVSSAMGNRVKAKELKNETGYIDDRDIDALASKIEGGKKKKTKKVS</sequence>
<feature type="region of interest" description="Disordered" evidence="10">
    <location>
        <begin position="667"/>
        <end position="688"/>
    </location>
</feature>
<dbReference type="Pfam" id="PF23141">
    <property type="entry name" value="Ig_NOMO"/>
    <property type="match status" value="1"/>
</dbReference>
<dbReference type="InterPro" id="IPR013784">
    <property type="entry name" value="Carb-bd-like_fold"/>
</dbReference>
<feature type="region of interest" description="Disordered" evidence="10">
    <location>
        <begin position="516"/>
        <end position="555"/>
    </location>
</feature>
<feature type="domain" description="NOMO second beta-sandwich" evidence="14">
    <location>
        <begin position="1088"/>
        <end position="1178"/>
    </location>
</feature>
<evidence type="ECO:0000256" key="9">
    <source>
        <dbReference type="ARBA" id="ARBA00056484"/>
    </source>
</evidence>
<reference evidence="18" key="2">
    <citation type="submission" date="2022-08" db="UniProtKB">
        <authorList>
            <consortium name="EnsemblMetazoa"/>
        </authorList>
    </citation>
    <scope>IDENTIFICATION</scope>
    <source>
        <strain evidence="18">STECLA/ALBI9_A</strain>
    </source>
</reference>
<dbReference type="Pfam" id="PF22898">
    <property type="entry name" value="NOMO1-like_1st"/>
    <property type="match status" value="1"/>
</dbReference>
<evidence type="ECO:0000256" key="6">
    <source>
        <dbReference type="ARBA" id="ARBA00022989"/>
    </source>
</evidence>
<dbReference type="Pfam" id="PF23192">
    <property type="entry name" value="NOMO_12th"/>
    <property type="match status" value="1"/>
</dbReference>
<feature type="domain" description="NOMO C-terminal transthyretin-like" evidence="16">
    <location>
        <begin position="1989"/>
        <end position="2089"/>
    </location>
</feature>
<feature type="compositionally biased region" description="Basic and acidic residues" evidence="10">
    <location>
        <begin position="516"/>
        <end position="539"/>
    </location>
</feature>
<dbReference type="Pfam" id="PF03803">
    <property type="entry name" value="Scramblase"/>
    <property type="match status" value="1"/>
</dbReference>
<dbReference type="VEuPathDB" id="VectorBase:AALB006008"/>
<keyword evidence="19" id="KW-1185">Reference proteome</keyword>
<dbReference type="InterPro" id="IPR056190">
    <property type="entry name" value="NOMO_5th"/>
</dbReference>
<dbReference type="GO" id="GO:0160063">
    <property type="term" value="P:multi-pass transmembrane protein insertion into ER membrane"/>
    <property type="evidence" value="ECO:0007669"/>
    <property type="project" value="UniProtKB-ARBA"/>
</dbReference>
<dbReference type="SUPFAM" id="SSF49452">
    <property type="entry name" value="Starch-binding domain-like"/>
    <property type="match status" value="2"/>
</dbReference>
<evidence type="ECO:0000259" key="12">
    <source>
        <dbReference type="Pfam" id="PF22898"/>
    </source>
</evidence>
<dbReference type="GO" id="GO:0043022">
    <property type="term" value="F:ribosome binding"/>
    <property type="evidence" value="ECO:0007669"/>
    <property type="project" value="UniProtKB-ARBA"/>
</dbReference>
<reference evidence="18 19" key="1">
    <citation type="journal article" date="2017" name="G3 (Bethesda)">
        <title>The Physical Genome Mapping of Anopheles albimanus Corrected Scaffold Misassemblies and Identified Interarm Rearrangements in Genus Anopheles.</title>
        <authorList>
            <person name="Artemov G.N."/>
            <person name="Peery A.N."/>
            <person name="Jiang X."/>
            <person name="Tu Z."/>
            <person name="Stegniy V.N."/>
            <person name="Sharakhova M.V."/>
            <person name="Sharakhov I.V."/>
        </authorList>
    </citation>
    <scope>NUCLEOTIDE SEQUENCE [LARGE SCALE GENOMIC DNA]</scope>
    <source>
        <strain evidence="18 19">ALBI9_A</strain>
    </source>
</reference>
<evidence type="ECO:0000259" key="14">
    <source>
        <dbReference type="Pfam" id="PF22904"/>
    </source>
</evidence>
<evidence type="ECO:0000256" key="10">
    <source>
        <dbReference type="SAM" id="MobiDB-lite"/>
    </source>
</evidence>
<dbReference type="GO" id="GO:0160064">
    <property type="term" value="C:multi-pass translocon complex"/>
    <property type="evidence" value="ECO:0007669"/>
    <property type="project" value="UniProtKB-ARBA"/>
</dbReference>
<dbReference type="InterPro" id="IPR051417">
    <property type="entry name" value="SDr/BOS_complex"/>
</dbReference>
<dbReference type="InterPro" id="IPR056319">
    <property type="entry name" value="NOMO_7th"/>
</dbReference>
<dbReference type="GO" id="GO:0005789">
    <property type="term" value="C:endoplasmic reticulum membrane"/>
    <property type="evidence" value="ECO:0007669"/>
    <property type="project" value="UniProtKB-SubCell"/>
</dbReference>
<keyword evidence="6" id="KW-1133">Transmembrane helix</keyword>
<dbReference type="EnsemblMetazoa" id="AALB006008-RA">
    <property type="protein sequence ID" value="AALB006008-PA"/>
    <property type="gene ID" value="AALB006008"/>
</dbReference>
<evidence type="ECO:0000256" key="3">
    <source>
        <dbReference type="ARBA" id="ARBA00022692"/>
    </source>
</evidence>
<keyword evidence="5" id="KW-0256">Endoplasmic reticulum</keyword>
<feature type="domain" description="NOMO fifth transthyretin-like" evidence="17">
    <location>
        <begin position="1375"/>
        <end position="1455"/>
    </location>
</feature>
<feature type="compositionally biased region" description="Low complexity" evidence="10">
    <location>
        <begin position="276"/>
        <end position="294"/>
    </location>
</feature>
<dbReference type="PANTHER" id="PTHR23303:SF14">
    <property type="entry name" value="BOS COMPLEX SUBUNIT NOMO1-RELATED"/>
    <property type="match status" value="1"/>
</dbReference>
<evidence type="ECO:0000256" key="1">
    <source>
        <dbReference type="ARBA" id="ARBA00004115"/>
    </source>
</evidence>
<feature type="compositionally biased region" description="Basic residues" evidence="10">
    <location>
        <begin position="224"/>
        <end position="233"/>
    </location>
</feature>
<keyword evidence="3" id="KW-0812">Transmembrane</keyword>
<feature type="chain" id="PRO_5043668820" evidence="11">
    <location>
        <begin position="21"/>
        <end position="2181"/>
    </location>
</feature>
<organism evidence="18 19">
    <name type="scientific">Anopheles albimanus</name>
    <name type="common">New world malaria mosquito</name>
    <dbReference type="NCBI Taxonomy" id="7167"/>
    <lineage>
        <taxon>Eukaryota</taxon>
        <taxon>Metazoa</taxon>
        <taxon>Ecdysozoa</taxon>
        <taxon>Arthropoda</taxon>
        <taxon>Hexapoda</taxon>
        <taxon>Insecta</taxon>
        <taxon>Pterygota</taxon>
        <taxon>Neoptera</taxon>
        <taxon>Endopterygota</taxon>
        <taxon>Diptera</taxon>
        <taxon>Nematocera</taxon>
        <taxon>Culicoidea</taxon>
        <taxon>Culicidae</taxon>
        <taxon>Anophelinae</taxon>
        <taxon>Anopheles</taxon>
    </lineage>
</organism>
<dbReference type="VEuPathDB" id="VectorBase:AALB20_036866"/>
<dbReference type="InterPro" id="IPR056191">
    <property type="entry name" value="NOMO_12th"/>
</dbReference>
<evidence type="ECO:0000259" key="13">
    <source>
        <dbReference type="Pfam" id="PF22902"/>
    </source>
</evidence>